<keyword evidence="5" id="KW-0539">Nucleus</keyword>
<dbReference type="AlphaFoldDB" id="A0AAW2Y120"/>
<evidence type="ECO:0000256" key="4">
    <source>
        <dbReference type="ARBA" id="ARBA00023163"/>
    </source>
</evidence>
<dbReference type="Gene3D" id="3.30.730.10">
    <property type="entry name" value="AP2/ERF domain"/>
    <property type="match status" value="1"/>
</dbReference>
<keyword evidence="4" id="KW-0804">Transcription</keyword>
<dbReference type="InterPro" id="IPR001471">
    <property type="entry name" value="AP2/ERF_dom"/>
</dbReference>
<keyword evidence="6" id="KW-0812">Transmembrane</keyword>
<dbReference type="SUPFAM" id="SSF54171">
    <property type="entry name" value="DNA-binding domain"/>
    <property type="match status" value="1"/>
</dbReference>
<feature type="transmembrane region" description="Helical" evidence="6">
    <location>
        <begin position="58"/>
        <end position="79"/>
    </location>
</feature>
<dbReference type="GO" id="GO:0009873">
    <property type="term" value="P:ethylene-activated signaling pathway"/>
    <property type="evidence" value="ECO:0007669"/>
    <property type="project" value="InterPro"/>
</dbReference>
<keyword evidence="2" id="KW-0805">Transcription regulation</keyword>
<accession>A0AAW2Y120</accession>
<keyword evidence="6" id="KW-1133">Transmembrane helix</keyword>
<reference evidence="8" key="1">
    <citation type="submission" date="2020-06" db="EMBL/GenBank/DDBJ databases">
        <authorList>
            <person name="Li T."/>
            <person name="Hu X."/>
            <person name="Zhang T."/>
            <person name="Song X."/>
            <person name="Zhang H."/>
            <person name="Dai N."/>
            <person name="Sheng W."/>
            <person name="Hou X."/>
            <person name="Wei L."/>
        </authorList>
    </citation>
    <scope>NUCLEOTIDE SEQUENCE</scope>
    <source>
        <strain evidence="8">KEN1</strain>
        <tissue evidence="8">Leaf</tissue>
    </source>
</reference>
<sequence>MRKSTRGRREGWNSEEMREGAAARPWGKFAAEIRDSNNHGARVWLGTFGGGGARGRRVSAIVISSTVVVYGVVVAEIFVRELKCSSLSCSSSSTLSSMASSSARSKAEAGKEVFEFEYLDDKLLEELLEFGEKKHD</sequence>
<dbReference type="GO" id="GO:0003700">
    <property type="term" value="F:DNA-binding transcription factor activity"/>
    <property type="evidence" value="ECO:0007669"/>
    <property type="project" value="InterPro"/>
</dbReference>
<protein>
    <submittedName>
        <fullName evidence="8">Ethylene-responsive transcription factor</fullName>
    </submittedName>
</protein>
<dbReference type="PANTHER" id="PTHR31190:SF374">
    <property type="entry name" value="AP2_ERF DOMAIN-CONTAINING PROTEIN"/>
    <property type="match status" value="1"/>
</dbReference>
<feature type="domain" description="AP2/ERF" evidence="7">
    <location>
        <begin position="17"/>
        <end position="48"/>
    </location>
</feature>
<dbReference type="InterPro" id="IPR036955">
    <property type="entry name" value="AP2/ERF_dom_sf"/>
</dbReference>
<evidence type="ECO:0000256" key="6">
    <source>
        <dbReference type="SAM" id="Phobius"/>
    </source>
</evidence>
<reference evidence="8" key="2">
    <citation type="journal article" date="2024" name="Plant">
        <title>Genomic evolution and insights into agronomic trait innovations of Sesamum species.</title>
        <authorList>
            <person name="Miao H."/>
            <person name="Wang L."/>
            <person name="Qu L."/>
            <person name="Liu H."/>
            <person name="Sun Y."/>
            <person name="Le M."/>
            <person name="Wang Q."/>
            <person name="Wei S."/>
            <person name="Zheng Y."/>
            <person name="Lin W."/>
            <person name="Duan Y."/>
            <person name="Cao H."/>
            <person name="Xiong S."/>
            <person name="Wang X."/>
            <person name="Wei L."/>
            <person name="Li C."/>
            <person name="Ma Q."/>
            <person name="Ju M."/>
            <person name="Zhao R."/>
            <person name="Li G."/>
            <person name="Mu C."/>
            <person name="Tian Q."/>
            <person name="Mei H."/>
            <person name="Zhang T."/>
            <person name="Gao T."/>
            <person name="Zhang H."/>
        </authorList>
    </citation>
    <scope>NUCLEOTIDE SEQUENCE</scope>
    <source>
        <strain evidence="8">KEN1</strain>
    </source>
</reference>
<evidence type="ECO:0000256" key="5">
    <source>
        <dbReference type="ARBA" id="ARBA00023242"/>
    </source>
</evidence>
<evidence type="ECO:0000256" key="1">
    <source>
        <dbReference type="ARBA" id="ARBA00004123"/>
    </source>
</evidence>
<dbReference type="InterPro" id="IPR016177">
    <property type="entry name" value="DNA-bd_dom_sf"/>
</dbReference>
<evidence type="ECO:0000256" key="2">
    <source>
        <dbReference type="ARBA" id="ARBA00023015"/>
    </source>
</evidence>
<comment type="caution">
    <text evidence="8">The sequence shown here is derived from an EMBL/GenBank/DDBJ whole genome shotgun (WGS) entry which is preliminary data.</text>
</comment>
<evidence type="ECO:0000256" key="3">
    <source>
        <dbReference type="ARBA" id="ARBA00023125"/>
    </source>
</evidence>
<keyword evidence="3" id="KW-0238">DNA-binding</keyword>
<dbReference type="GO" id="GO:0005634">
    <property type="term" value="C:nucleus"/>
    <property type="evidence" value="ECO:0007669"/>
    <property type="project" value="UniProtKB-SubCell"/>
</dbReference>
<dbReference type="PROSITE" id="PS51032">
    <property type="entry name" value="AP2_ERF"/>
    <property type="match status" value="1"/>
</dbReference>
<dbReference type="EMBL" id="JACGWN010000002">
    <property type="protein sequence ID" value="KAL0459412.1"/>
    <property type="molecule type" value="Genomic_DNA"/>
</dbReference>
<comment type="subcellular location">
    <subcellularLocation>
        <location evidence="1">Nucleus</location>
    </subcellularLocation>
</comment>
<keyword evidence="6" id="KW-0472">Membrane</keyword>
<dbReference type="PANTHER" id="PTHR31190">
    <property type="entry name" value="DNA-BINDING DOMAIN"/>
    <property type="match status" value="1"/>
</dbReference>
<dbReference type="InterPro" id="IPR044808">
    <property type="entry name" value="ERF_plant"/>
</dbReference>
<dbReference type="GO" id="GO:0003677">
    <property type="term" value="F:DNA binding"/>
    <property type="evidence" value="ECO:0007669"/>
    <property type="project" value="UniProtKB-KW"/>
</dbReference>
<gene>
    <name evidence="8" type="ORF">Slati_0568400</name>
</gene>
<evidence type="ECO:0000259" key="7">
    <source>
        <dbReference type="PROSITE" id="PS51032"/>
    </source>
</evidence>
<evidence type="ECO:0000313" key="8">
    <source>
        <dbReference type="EMBL" id="KAL0459412.1"/>
    </source>
</evidence>
<proteinExistence type="predicted"/>
<organism evidence="8">
    <name type="scientific">Sesamum latifolium</name>
    <dbReference type="NCBI Taxonomy" id="2727402"/>
    <lineage>
        <taxon>Eukaryota</taxon>
        <taxon>Viridiplantae</taxon>
        <taxon>Streptophyta</taxon>
        <taxon>Embryophyta</taxon>
        <taxon>Tracheophyta</taxon>
        <taxon>Spermatophyta</taxon>
        <taxon>Magnoliopsida</taxon>
        <taxon>eudicotyledons</taxon>
        <taxon>Gunneridae</taxon>
        <taxon>Pentapetalae</taxon>
        <taxon>asterids</taxon>
        <taxon>lamiids</taxon>
        <taxon>Lamiales</taxon>
        <taxon>Pedaliaceae</taxon>
        <taxon>Sesamum</taxon>
    </lineage>
</organism>
<name>A0AAW2Y120_9LAMI</name>